<dbReference type="GO" id="GO:0000981">
    <property type="term" value="F:DNA-binding transcription factor activity, RNA polymerase II-specific"/>
    <property type="evidence" value="ECO:0007669"/>
    <property type="project" value="TreeGrafter"/>
</dbReference>
<gene>
    <name evidence="10" type="ORF">CDAR_117271</name>
</gene>
<proteinExistence type="predicted"/>
<evidence type="ECO:0000256" key="1">
    <source>
        <dbReference type="ARBA" id="ARBA00004123"/>
    </source>
</evidence>
<evidence type="ECO:0000256" key="5">
    <source>
        <dbReference type="ARBA" id="ARBA00022833"/>
    </source>
</evidence>
<organism evidence="10 11">
    <name type="scientific">Caerostris darwini</name>
    <dbReference type="NCBI Taxonomy" id="1538125"/>
    <lineage>
        <taxon>Eukaryota</taxon>
        <taxon>Metazoa</taxon>
        <taxon>Ecdysozoa</taxon>
        <taxon>Arthropoda</taxon>
        <taxon>Chelicerata</taxon>
        <taxon>Arachnida</taxon>
        <taxon>Araneae</taxon>
        <taxon>Araneomorphae</taxon>
        <taxon>Entelegynae</taxon>
        <taxon>Araneoidea</taxon>
        <taxon>Araneidae</taxon>
        <taxon>Caerostris</taxon>
    </lineage>
</organism>
<dbReference type="InterPro" id="IPR027756">
    <property type="entry name" value="Ovo-like"/>
</dbReference>
<dbReference type="EMBL" id="BPLQ01008550">
    <property type="protein sequence ID" value="GIY38131.1"/>
    <property type="molecule type" value="Genomic_DNA"/>
</dbReference>
<dbReference type="Pfam" id="PF13894">
    <property type="entry name" value="zf-C2H2_4"/>
    <property type="match status" value="1"/>
</dbReference>
<evidence type="ECO:0000256" key="2">
    <source>
        <dbReference type="ARBA" id="ARBA00022723"/>
    </source>
</evidence>
<evidence type="ECO:0000256" key="3">
    <source>
        <dbReference type="ARBA" id="ARBA00022737"/>
    </source>
</evidence>
<evidence type="ECO:0000313" key="11">
    <source>
        <dbReference type="Proteomes" id="UP001054837"/>
    </source>
</evidence>
<dbReference type="Pfam" id="PF00096">
    <property type="entry name" value="zf-C2H2"/>
    <property type="match status" value="1"/>
</dbReference>
<dbReference type="PROSITE" id="PS00028">
    <property type="entry name" value="ZINC_FINGER_C2H2_1"/>
    <property type="match status" value="2"/>
</dbReference>
<evidence type="ECO:0000256" key="6">
    <source>
        <dbReference type="ARBA" id="ARBA00023242"/>
    </source>
</evidence>
<dbReference type="InterPro" id="IPR036236">
    <property type="entry name" value="Znf_C2H2_sf"/>
</dbReference>
<dbReference type="Gene3D" id="3.30.160.60">
    <property type="entry name" value="Classic Zinc Finger"/>
    <property type="match status" value="2"/>
</dbReference>
<feature type="domain" description="C2H2-type" evidence="9">
    <location>
        <begin position="31"/>
        <end position="58"/>
    </location>
</feature>
<keyword evidence="3" id="KW-0677">Repeat</keyword>
<dbReference type="Proteomes" id="UP001054837">
    <property type="component" value="Unassembled WGS sequence"/>
</dbReference>
<keyword evidence="6" id="KW-0539">Nucleus</keyword>
<dbReference type="AlphaFoldDB" id="A0AAV4SY24"/>
<accession>A0AAV4SY24</accession>
<sequence length="85" mass="10180">TVWRKPDSFQGRSKYVPSNQAGDMPTMKMPNQCQFCPRYFYTKFDLVRHTYMHTGEKPFRCDQCTKSFKSNQTLKYHKLKAHHTL</sequence>
<dbReference type="GO" id="GO:0008270">
    <property type="term" value="F:zinc ion binding"/>
    <property type="evidence" value="ECO:0007669"/>
    <property type="project" value="UniProtKB-KW"/>
</dbReference>
<evidence type="ECO:0000256" key="4">
    <source>
        <dbReference type="ARBA" id="ARBA00022771"/>
    </source>
</evidence>
<dbReference type="SMART" id="SM00355">
    <property type="entry name" value="ZnF_C2H2"/>
    <property type="match status" value="2"/>
</dbReference>
<feature type="region of interest" description="Disordered" evidence="8">
    <location>
        <begin position="1"/>
        <end position="23"/>
    </location>
</feature>
<dbReference type="PROSITE" id="PS50157">
    <property type="entry name" value="ZINC_FINGER_C2H2_2"/>
    <property type="match status" value="2"/>
</dbReference>
<keyword evidence="5" id="KW-0862">Zinc</keyword>
<evidence type="ECO:0000259" key="9">
    <source>
        <dbReference type="PROSITE" id="PS50157"/>
    </source>
</evidence>
<dbReference type="PANTHER" id="PTHR10032">
    <property type="entry name" value="ZINC FINGER PROTEIN WITH KRAB AND SCAN DOMAINS"/>
    <property type="match status" value="1"/>
</dbReference>
<keyword evidence="11" id="KW-1185">Reference proteome</keyword>
<dbReference type="SUPFAM" id="SSF57667">
    <property type="entry name" value="beta-beta-alpha zinc fingers"/>
    <property type="match status" value="1"/>
</dbReference>
<dbReference type="GO" id="GO:0000978">
    <property type="term" value="F:RNA polymerase II cis-regulatory region sequence-specific DNA binding"/>
    <property type="evidence" value="ECO:0007669"/>
    <property type="project" value="TreeGrafter"/>
</dbReference>
<reference evidence="10 11" key="1">
    <citation type="submission" date="2021-06" db="EMBL/GenBank/DDBJ databases">
        <title>Caerostris darwini draft genome.</title>
        <authorList>
            <person name="Kono N."/>
            <person name="Arakawa K."/>
        </authorList>
    </citation>
    <scope>NUCLEOTIDE SEQUENCE [LARGE SCALE GENOMIC DNA]</scope>
</reference>
<feature type="non-terminal residue" evidence="10">
    <location>
        <position position="1"/>
    </location>
</feature>
<keyword evidence="4 7" id="KW-0863">Zinc-finger</keyword>
<protein>
    <recommendedName>
        <fullName evidence="9">C2H2-type domain-containing protein</fullName>
    </recommendedName>
</protein>
<evidence type="ECO:0000256" key="7">
    <source>
        <dbReference type="PROSITE-ProRule" id="PRU00042"/>
    </source>
</evidence>
<comment type="caution">
    <text evidence="10">The sequence shown here is derived from an EMBL/GenBank/DDBJ whole genome shotgun (WGS) entry which is preliminary data.</text>
</comment>
<comment type="subcellular location">
    <subcellularLocation>
        <location evidence="1">Nucleus</location>
    </subcellularLocation>
</comment>
<evidence type="ECO:0000256" key="8">
    <source>
        <dbReference type="SAM" id="MobiDB-lite"/>
    </source>
</evidence>
<dbReference type="PANTHER" id="PTHR10032:SF271">
    <property type="entry name" value="RH12261P-RELATED"/>
    <property type="match status" value="1"/>
</dbReference>
<dbReference type="FunFam" id="3.30.160.60:FF:000328">
    <property type="entry name" value="Zinc finger protein 1079"/>
    <property type="match status" value="1"/>
</dbReference>
<feature type="domain" description="C2H2-type" evidence="9">
    <location>
        <begin position="59"/>
        <end position="85"/>
    </location>
</feature>
<dbReference type="InterPro" id="IPR013087">
    <property type="entry name" value="Znf_C2H2_type"/>
</dbReference>
<dbReference type="GO" id="GO:0005634">
    <property type="term" value="C:nucleus"/>
    <property type="evidence" value="ECO:0007669"/>
    <property type="project" value="UniProtKB-SubCell"/>
</dbReference>
<keyword evidence="2" id="KW-0479">Metal-binding</keyword>
<name>A0AAV4SY24_9ARAC</name>
<evidence type="ECO:0000313" key="10">
    <source>
        <dbReference type="EMBL" id="GIY38131.1"/>
    </source>
</evidence>